<feature type="transmembrane region" description="Helical" evidence="1">
    <location>
        <begin position="28"/>
        <end position="46"/>
    </location>
</feature>
<dbReference type="RefSeq" id="WP_066736017.1">
    <property type="nucleotide sequence ID" value="NZ_JAJCIQ010000002.1"/>
</dbReference>
<evidence type="ECO:0000313" key="3">
    <source>
        <dbReference type="Proteomes" id="UP001299546"/>
    </source>
</evidence>
<dbReference type="Proteomes" id="UP001299546">
    <property type="component" value="Unassembled WGS sequence"/>
</dbReference>
<keyword evidence="1" id="KW-1133">Transmembrane helix</keyword>
<evidence type="ECO:0000313" key="2">
    <source>
        <dbReference type="EMBL" id="MCB7386943.1"/>
    </source>
</evidence>
<protein>
    <recommendedName>
        <fullName evidence="4">SMODS and SLOG-associating 2TM effector domain-containing protein</fullName>
    </recommendedName>
</protein>
<evidence type="ECO:0000256" key="1">
    <source>
        <dbReference type="SAM" id="Phobius"/>
    </source>
</evidence>
<reference evidence="2 3" key="1">
    <citation type="submission" date="2021-10" db="EMBL/GenBank/DDBJ databases">
        <title>Collection of gut derived symbiotic bacterial strains cultured from healthy donors.</title>
        <authorList>
            <person name="Lin H."/>
            <person name="Littmann E."/>
            <person name="Kohout C."/>
            <person name="Pamer E.G."/>
        </authorList>
    </citation>
    <scope>NUCLEOTIDE SEQUENCE [LARGE SCALE GENOMIC DNA]</scope>
    <source>
        <strain evidence="2 3">DFI.1.165</strain>
    </source>
</reference>
<organism evidence="2 3">
    <name type="scientific">Bariatricus massiliensis</name>
    <dbReference type="NCBI Taxonomy" id="1745713"/>
    <lineage>
        <taxon>Bacteria</taxon>
        <taxon>Bacillati</taxon>
        <taxon>Bacillota</taxon>
        <taxon>Clostridia</taxon>
        <taxon>Lachnospirales</taxon>
        <taxon>Lachnospiraceae</taxon>
        <taxon>Bariatricus</taxon>
    </lineage>
</organism>
<evidence type="ECO:0008006" key="4">
    <source>
        <dbReference type="Google" id="ProtNLM"/>
    </source>
</evidence>
<dbReference type="EMBL" id="JAJCIS010000002">
    <property type="protein sequence ID" value="MCB7386943.1"/>
    <property type="molecule type" value="Genomic_DNA"/>
</dbReference>
<keyword evidence="1" id="KW-0812">Transmembrane</keyword>
<proteinExistence type="predicted"/>
<comment type="caution">
    <text evidence="2">The sequence shown here is derived from an EMBL/GenBank/DDBJ whole genome shotgun (WGS) entry which is preliminary data.</text>
</comment>
<sequence>MCGKLLKPIGKEFCEECKLGIYKRTIKVTGTITLVSFLECLALHYLCVSKEADFGCNIALGIFGSSLLTLISSIVGYRVECKRAIEKFYYYTNKILKQINQYQLNMSLEEKIDFLLEYVENDKIEWDSCLGDIDLIFDFGKEKFKYIYNSIYKPLRELQRAIQNHYWHFKWHKDGSGKNNKVMENFIAEIEPLIFDKKEEQIKPMA</sequence>
<gene>
    <name evidence="2" type="ORF">LIZ65_06545</name>
</gene>
<accession>A0ABS8DEV9</accession>
<feature type="transmembrane region" description="Helical" evidence="1">
    <location>
        <begin position="58"/>
        <end position="77"/>
    </location>
</feature>
<name>A0ABS8DEV9_9FIRM</name>
<keyword evidence="1" id="KW-0472">Membrane</keyword>
<keyword evidence="3" id="KW-1185">Reference proteome</keyword>